<feature type="non-terminal residue" evidence="1">
    <location>
        <position position="313"/>
    </location>
</feature>
<gene>
    <name evidence="1" type="ORF">TPC1_31787</name>
</gene>
<feature type="non-terminal residue" evidence="1">
    <location>
        <position position="1"/>
    </location>
</feature>
<proteinExistence type="predicted"/>
<dbReference type="EMBL" id="GDID01007888">
    <property type="protein sequence ID" value="JAP88718.1"/>
    <property type="molecule type" value="Transcribed_RNA"/>
</dbReference>
<name>A0A146JX42_9EUKA</name>
<protein>
    <submittedName>
        <fullName evidence="1">Uncharacterized protein</fullName>
    </submittedName>
</protein>
<organism evidence="1">
    <name type="scientific">Trepomonas sp. PC1</name>
    <dbReference type="NCBI Taxonomy" id="1076344"/>
    <lineage>
        <taxon>Eukaryota</taxon>
        <taxon>Metamonada</taxon>
        <taxon>Diplomonadida</taxon>
        <taxon>Hexamitidae</taxon>
        <taxon>Hexamitinae</taxon>
        <taxon>Trepomonas</taxon>
    </lineage>
</organism>
<evidence type="ECO:0000313" key="1">
    <source>
        <dbReference type="EMBL" id="JAP88718.1"/>
    </source>
</evidence>
<reference evidence="1" key="1">
    <citation type="submission" date="2015-07" db="EMBL/GenBank/DDBJ databases">
        <title>Adaptation to a free-living lifestyle via gene acquisitions in the diplomonad Trepomonas sp. PC1.</title>
        <authorList>
            <person name="Xu F."/>
            <person name="Jerlstrom-Hultqvist J."/>
            <person name="Kolisko M."/>
            <person name="Simpson A.G.B."/>
            <person name="Roger A.J."/>
            <person name="Svard S.G."/>
            <person name="Andersson J.O."/>
        </authorList>
    </citation>
    <scope>NUCLEOTIDE SEQUENCE</scope>
    <source>
        <strain evidence="1">PC1</strain>
    </source>
</reference>
<dbReference type="AlphaFoldDB" id="A0A146JX42"/>
<sequence length="313" mass="36887">KTDIDKILKGEQSQHINLKSLSGFVLPPRTILHLMIMLNKRMPDLVMHFILTLSAHYFCPDRRSEYQNLLEKYIFYRKGDEDTSMSSQFKKVTDTLPGQMTFMVAFDYFNKLINFKNQNLTYNDILCIQPNFNDLTEFSKNLSQFKESTIIVLDFPCRTHYFSQNFQKYIAFLLQLVEVRNLKTDSPFLRQAHITHWQGIEPNNSLFNANEESVNPELFFQFLQAWRAQFKYQLVEFPFNCGQHGFVFQSSIASLMMLGQPKFTASLYELGFNPKNMLQEANELFDEQLKRVYIFNSQFLLTDAEKAADMVFY</sequence>
<accession>A0A146JX42</accession>